<organism evidence="1 2">
    <name type="scientific">Irpex rosettiformis</name>
    <dbReference type="NCBI Taxonomy" id="378272"/>
    <lineage>
        <taxon>Eukaryota</taxon>
        <taxon>Fungi</taxon>
        <taxon>Dikarya</taxon>
        <taxon>Basidiomycota</taxon>
        <taxon>Agaricomycotina</taxon>
        <taxon>Agaricomycetes</taxon>
        <taxon>Polyporales</taxon>
        <taxon>Irpicaceae</taxon>
        <taxon>Irpex</taxon>
    </lineage>
</organism>
<reference evidence="1" key="1">
    <citation type="journal article" date="2021" name="Environ. Microbiol.">
        <title>Gene family expansions and transcriptome signatures uncover fungal adaptations to wood decay.</title>
        <authorList>
            <person name="Hage H."/>
            <person name="Miyauchi S."/>
            <person name="Viragh M."/>
            <person name="Drula E."/>
            <person name="Min B."/>
            <person name="Chaduli D."/>
            <person name="Navarro D."/>
            <person name="Favel A."/>
            <person name="Norest M."/>
            <person name="Lesage-Meessen L."/>
            <person name="Balint B."/>
            <person name="Merenyi Z."/>
            <person name="de Eugenio L."/>
            <person name="Morin E."/>
            <person name="Martinez A.T."/>
            <person name="Baldrian P."/>
            <person name="Stursova M."/>
            <person name="Martinez M.J."/>
            <person name="Novotny C."/>
            <person name="Magnuson J.K."/>
            <person name="Spatafora J.W."/>
            <person name="Maurice S."/>
            <person name="Pangilinan J."/>
            <person name="Andreopoulos W."/>
            <person name="LaButti K."/>
            <person name="Hundley H."/>
            <person name="Na H."/>
            <person name="Kuo A."/>
            <person name="Barry K."/>
            <person name="Lipzen A."/>
            <person name="Henrissat B."/>
            <person name="Riley R."/>
            <person name="Ahrendt S."/>
            <person name="Nagy L.G."/>
            <person name="Grigoriev I.V."/>
            <person name="Martin F."/>
            <person name="Rosso M.N."/>
        </authorList>
    </citation>
    <scope>NUCLEOTIDE SEQUENCE</scope>
    <source>
        <strain evidence="1">CBS 384.51</strain>
    </source>
</reference>
<name>A0ACB8TZC7_9APHY</name>
<sequence>MFRLPTHLESFIPPPNLQVHHAGKPWRGILYIPLPQNHIQEVYCTAAETDGDNSQTDLWPAVFYVQHISQRPLLREVHEWVKTHTPPMCMFMPDRLPNNTASKANEDTFKQFADHLMQTQSVAFAPWNVPDKIQGAGIILFPTGTSRNLLVGALFLQTNFPEFILNANLLPRSLPYSPGSGHTPYDPAPPHIASSQRHYPPSASSSRYSA</sequence>
<proteinExistence type="predicted"/>
<comment type="caution">
    <text evidence="1">The sequence shown here is derived from an EMBL/GenBank/DDBJ whole genome shotgun (WGS) entry which is preliminary data.</text>
</comment>
<keyword evidence="2" id="KW-1185">Reference proteome</keyword>
<dbReference type="Proteomes" id="UP001055072">
    <property type="component" value="Unassembled WGS sequence"/>
</dbReference>
<gene>
    <name evidence="1" type="ORF">BDY19DRAFT_893060</name>
</gene>
<protein>
    <submittedName>
        <fullName evidence="1">Uncharacterized protein</fullName>
    </submittedName>
</protein>
<evidence type="ECO:0000313" key="2">
    <source>
        <dbReference type="Proteomes" id="UP001055072"/>
    </source>
</evidence>
<dbReference type="EMBL" id="MU274918">
    <property type="protein sequence ID" value="KAI0087442.1"/>
    <property type="molecule type" value="Genomic_DNA"/>
</dbReference>
<evidence type="ECO:0000313" key="1">
    <source>
        <dbReference type="EMBL" id="KAI0087442.1"/>
    </source>
</evidence>
<accession>A0ACB8TZC7</accession>